<accession>A0A1H3ZK16</accession>
<dbReference type="AlphaFoldDB" id="A0A1H3ZK16"/>
<dbReference type="Proteomes" id="UP000198773">
    <property type="component" value="Unassembled WGS sequence"/>
</dbReference>
<name>A0A1H3ZK16_ALKAM</name>
<evidence type="ECO:0000313" key="1">
    <source>
        <dbReference type="EMBL" id="SEA24083.1"/>
    </source>
</evidence>
<proteinExistence type="predicted"/>
<reference evidence="1 2" key="1">
    <citation type="submission" date="2016-10" db="EMBL/GenBank/DDBJ databases">
        <authorList>
            <person name="de Groot N.N."/>
        </authorList>
    </citation>
    <scope>NUCLEOTIDE SEQUENCE [LARGE SCALE GENOMIC DNA]</scope>
    <source>
        <strain evidence="1 2">CGMCC 1.3430</strain>
    </source>
</reference>
<gene>
    <name evidence="1" type="ORF">SAMN04488051_102225</name>
</gene>
<organism evidence="1 2">
    <name type="scientific">Alkalimonas amylolytica</name>
    <dbReference type="NCBI Taxonomy" id="152573"/>
    <lineage>
        <taxon>Bacteria</taxon>
        <taxon>Pseudomonadati</taxon>
        <taxon>Pseudomonadota</taxon>
        <taxon>Gammaproteobacteria</taxon>
        <taxon>Alkalimonas</taxon>
    </lineage>
</organism>
<keyword evidence="2" id="KW-1185">Reference proteome</keyword>
<protein>
    <submittedName>
        <fullName evidence="1">Uncharacterized protein</fullName>
    </submittedName>
</protein>
<dbReference type="OrthoDB" id="5767693at2"/>
<dbReference type="STRING" id="152573.SAMN04488051_102225"/>
<evidence type="ECO:0000313" key="2">
    <source>
        <dbReference type="Proteomes" id="UP000198773"/>
    </source>
</evidence>
<dbReference type="EMBL" id="FNRM01000002">
    <property type="protein sequence ID" value="SEA24083.1"/>
    <property type="molecule type" value="Genomic_DNA"/>
</dbReference>
<sequence>MKQFPEIDPSTIKQHPNLVASLPDDRDPNITFYFLVVDSYMLIANTTYFTNKRTGETKWLHHQIEFPKQGLLWYLDSLRTKFFKTEAEGGLPKGKFHDKAVIDGEQLKLERCFGLGADGRGGGYAFVTLDRKNERGFAKEYNFTDALLFEHGLIDVLDDIAAKIEAGVL</sequence>